<reference evidence="2 3" key="1">
    <citation type="submission" date="2014-06" db="EMBL/GenBank/DDBJ databases">
        <title>Evolutionary Origins and Diversification of the Mycorrhizal Mutualists.</title>
        <authorList>
            <consortium name="DOE Joint Genome Institute"/>
            <consortium name="Mycorrhizal Genomics Consortium"/>
            <person name="Kohler A."/>
            <person name="Kuo A."/>
            <person name="Nagy L.G."/>
            <person name="Floudas D."/>
            <person name="Copeland A."/>
            <person name="Barry K.W."/>
            <person name="Cichocki N."/>
            <person name="Veneault-Fourrey C."/>
            <person name="LaButti K."/>
            <person name="Lindquist E.A."/>
            <person name="Lipzen A."/>
            <person name="Lundell T."/>
            <person name="Morin E."/>
            <person name="Murat C."/>
            <person name="Riley R."/>
            <person name="Ohm R."/>
            <person name="Sun H."/>
            <person name="Tunlid A."/>
            <person name="Henrissat B."/>
            <person name="Grigoriev I.V."/>
            <person name="Hibbett D.S."/>
            <person name="Martin F."/>
        </authorList>
    </citation>
    <scope>NUCLEOTIDE SEQUENCE [LARGE SCALE GENOMIC DNA]</scope>
    <source>
        <strain evidence="2 3">SS14</strain>
    </source>
</reference>
<feature type="region of interest" description="Disordered" evidence="1">
    <location>
        <begin position="198"/>
        <end position="247"/>
    </location>
</feature>
<dbReference type="EMBL" id="KN837195">
    <property type="protein sequence ID" value="KIJ34824.1"/>
    <property type="molecule type" value="Genomic_DNA"/>
</dbReference>
<gene>
    <name evidence="2" type="ORF">M422DRAFT_51767</name>
</gene>
<organism evidence="2 3">
    <name type="scientific">Sphaerobolus stellatus (strain SS14)</name>
    <dbReference type="NCBI Taxonomy" id="990650"/>
    <lineage>
        <taxon>Eukaryota</taxon>
        <taxon>Fungi</taxon>
        <taxon>Dikarya</taxon>
        <taxon>Basidiomycota</taxon>
        <taxon>Agaricomycotina</taxon>
        <taxon>Agaricomycetes</taxon>
        <taxon>Phallomycetidae</taxon>
        <taxon>Geastrales</taxon>
        <taxon>Sphaerobolaceae</taxon>
        <taxon>Sphaerobolus</taxon>
    </lineage>
</organism>
<dbReference type="HOGENOM" id="CLU_674677_0_0_1"/>
<accession>A0A0C9UIY0</accession>
<feature type="compositionally biased region" description="Polar residues" evidence="1">
    <location>
        <begin position="27"/>
        <end position="42"/>
    </location>
</feature>
<dbReference type="Proteomes" id="UP000054279">
    <property type="component" value="Unassembled WGS sequence"/>
</dbReference>
<feature type="region of interest" description="Disordered" evidence="1">
    <location>
        <begin position="148"/>
        <end position="172"/>
    </location>
</feature>
<evidence type="ECO:0000313" key="3">
    <source>
        <dbReference type="Proteomes" id="UP000054279"/>
    </source>
</evidence>
<keyword evidence="3" id="KW-1185">Reference proteome</keyword>
<name>A0A0C9UIY0_SPHS4</name>
<dbReference type="AlphaFoldDB" id="A0A0C9UIY0"/>
<feature type="region of interest" description="Disordered" evidence="1">
    <location>
        <begin position="27"/>
        <end position="75"/>
    </location>
</feature>
<proteinExistence type="predicted"/>
<protein>
    <submittedName>
        <fullName evidence="2">Uncharacterized protein</fullName>
    </submittedName>
</protein>
<evidence type="ECO:0000256" key="1">
    <source>
        <dbReference type="SAM" id="MobiDB-lite"/>
    </source>
</evidence>
<feature type="compositionally biased region" description="Acidic residues" evidence="1">
    <location>
        <begin position="213"/>
        <end position="229"/>
    </location>
</feature>
<feature type="compositionally biased region" description="Basic and acidic residues" evidence="1">
    <location>
        <begin position="49"/>
        <end position="60"/>
    </location>
</feature>
<sequence>MQEFTSERMQYETNSCQELVSQTFQPVFPQSSNRLQEPSLDQSLEDDEVHGHVGGDSDFQRRRHFRRKPQGNSTEILTEDEDNTLSTLVQEFKILKGEVEQVKSDNIRLKQALSDVVDEISLRTMGYNFQEDIQVDEFTQDDTLISYSDGSPVDEQRYYRAGTPNSAPGDLDRRWIDGNVAVQQSRRRSWPIYDKEFDECVDDPSDSAAETEYSSESDYDLDSADEGEDAPFIPDDPPIQPETTTPTGFIHQISYGEQTPSWQPSFGFTWSLKQNSKRRQRRYPLPRVRHNYGDFLTSISCVLYPMHVHNHHELFGPSYTPGTMSAYIEEYLSSSYGKQPASQPSARNQDYYPDLAILEVPEEDEQEMLQQMNRLWYQTQDQHMTVLYDKTPIQFVAVEPLVHHETVI</sequence>
<evidence type="ECO:0000313" key="2">
    <source>
        <dbReference type="EMBL" id="KIJ34824.1"/>
    </source>
</evidence>